<dbReference type="NCBIfam" id="TIGR03544">
    <property type="entry name" value="DivI1A_domain"/>
    <property type="match status" value="1"/>
</dbReference>
<dbReference type="AlphaFoldDB" id="A0A8J3ZWQ6"/>
<name>A0A8J3ZWQ6_9ACTN</name>
<evidence type="ECO:0008006" key="4">
    <source>
        <dbReference type="Google" id="ProtNLM"/>
    </source>
</evidence>
<dbReference type="Proteomes" id="UP000635606">
    <property type="component" value="Unassembled WGS sequence"/>
</dbReference>
<evidence type="ECO:0000313" key="2">
    <source>
        <dbReference type="EMBL" id="GIJ68900.1"/>
    </source>
</evidence>
<evidence type="ECO:0000256" key="1">
    <source>
        <dbReference type="SAM" id="MobiDB-lite"/>
    </source>
</evidence>
<dbReference type="InterPro" id="IPR019933">
    <property type="entry name" value="DivIVA_domain"/>
</dbReference>
<protein>
    <recommendedName>
        <fullName evidence="4">Antigen 84</fullName>
    </recommendedName>
</protein>
<gene>
    <name evidence="2" type="ORF">Voc01_038170</name>
</gene>
<organism evidence="2 3">
    <name type="scientific">Virgisporangium ochraceum</name>
    <dbReference type="NCBI Taxonomy" id="65505"/>
    <lineage>
        <taxon>Bacteria</taxon>
        <taxon>Bacillati</taxon>
        <taxon>Actinomycetota</taxon>
        <taxon>Actinomycetes</taxon>
        <taxon>Micromonosporales</taxon>
        <taxon>Micromonosporaceae</taxon>
        <taxon>Virgisporangium</taxon>
    </lineage>
</organism>
<accession>A0A8J3ZWQ6</accession>
<comment type="caution">
    <text evidence="2">The sequence shown here is derived from an EMBL/GenBank/DDBJ whole genome shotgun (WGS) entry which is preliminary data.</text>
</comment>
<dbReference type="EMBL" id="BOPH01000052">
    <property type="protein sequence ID" value="GIJ68900.1"/>
    <property type="molecule type" value="Genomic_DNA"/>
</dbReference>
<feature type="compositionally biased region" description="Basic and acidic residues" evidence="1">
    <location>
        <begin position="1"/>
        <end position="14"/>
    </location>
</feature>
<sequence length="121" mass="13000">MEPLKPRDVRRVEFSKPPAGRRGYDETEVDLFLDVVEQSLSMLYHEIALLRGEPTAPGGVGARAGGQLALPAGPGTNGTVIHVTGDADADQPSPAEKAILAELDQIKLRLARIETAVQTRF</sequence>
<evidence type="ECO:0000313" key="3">
    <source>
        <dbReference type="Proteomes" id="UP000635606"/>
    </source>
</evidence>
<dbReference type="Gene3D" id="6.10.250.660">
    <property type="match status" value="1"/>
</dbReference>
<reference evidence="2" key="1">
    <citation type="submission" date="2021-01" db="EMBL/GenBank/DDBJ databases">
        <title>Whole genome shotgun sequence of Virgisporangium ochraceum NBRC 16418.</title>
        <authorList>
            <person name="Komaki H."/>
            <person name="Tamura T."/>
        </authorList>
    </citation>
    <scope>NUCLEOTIDE SEQUENCE</scope>
    <source>
        <strain evidence="2">NBRC 16418</strain>
    </source>
</reference>
<keyword evidence="3" id="KW-1185">Reference proteome</keyword>
<proteinExistence type="predicted"/>
<feature type="region of interest" description="Disordered" evidence="1">
    <location>
        <begin position="1"/>
        <end position="22"/>
    </location>
</feature>